<dbReference type="RefSeq" id="WP_119873578.1">
    <property type="nucleotide sequence ID" value="NZ_QZDH01000020.1"/>
</dbReference>
<dbReference type="AlphaFoldDB" id="A0A419AWI1"/>
<name>A0A419AWI1_PECCA</name>
<sequence length="70" mass="8019">MRQSDSPPVVLPLIPSVYILTFLKRKAGIAEPFKYENSEFKCNKSDFLFSEGKRSYPQLHSEVNTILQQG</sequence>
<protein>
    <submittedName>
        <fullName evidence="1">Uncharacterized protein</fullName>
    </submittedName>
</protein>
<dbReference type="Proteomes" id="UP000283655">
    <property type="component" value="Unassembled WGS sequence"/>
</dbReference>
<reference evidence="1 2" key="1">
    <citation type="submission" date="2018-09" db="EMBL/GenBank/DDBJ databases">
        <title>Phylogenetic diversity of Pectobacterium and Dickeya strains causing blackleg disease of potato in Morocco.</title>
        <authorList>
            <person name="Oulghazi S."/>
            <person name="Moumni M."/>
            <person name="Faure D."/>
        </authorList>
    </citation>
    <scope>NUCLEOTIDE SEQUENCE [LARGE SCALE GENOMIC DNA]</scope>
    <source>
        <strain evidence="1 2">S1.15.11.2D</strain>
    </source>
</reference>
<evidence type="ECO:0000313" key="2">
    <source>
        <dbReference type="Proteomes" id="UP000283655"/>
    </source>
</evidence>
<evidence type="ECO:0000313" key="1">
    <source>
        <dbReference type="EMBL" id="RJL51658.1"/>
    </source>
</evidence>
<proteinExistence type="predicted"/>
<dbReference type="EMBL" id="QZDH01000020">
    <property type="protein sequence ID" value="RJL51658.1"/>
    <property type="molecule type" value="Genomic_DNA"/>
</dbReference>
<comment type="caution">
    <text evidence="1">The sequence shown here is derived from an EMBL/GenBank/DDBJ whole genome shotgun (WGS) entry which is preliminary data.</text>
</comment>
<organism evidence="1 2">
    <name type="scientific">Pectobacterium carotovorum</name>
    <name type="common">Erwinia carotovora</name>
    <dbReference type="NCBI Taxonomy" id="554"/>
    <lineage>
        <taxon>Bacteria</taxon>
        <taxon>Pseudomonadati</taxon>
        <taxon>Pseudomonadota</taxon>
        <taxon>Gammaproteobacteria</taxon>
        <taxon>Enterobacterales</taxon>
        <taxon>Pectobacteriaceae</taxon>
        <taxon>Pectobacterium</taxon>
    </lineage>
</organism>
<gene>
    <name evidence="1" type="ORF">D5071_09565</name>
</gene>
<accession>A0A419AWI1</accession>